<accession>A0ABP0IYP0</accession>
<dbReference type="Proteomes" id="UP001642484">
    <property type="component" value="Unassembled WGS sequence"/>
</dbReference>
<feature type="compositionally biased region" description="Low complexity" evidence="1">
    <location>
        <begin position="170"/>
        <end position="181"/>
    </location>
</feature>
<organism evidence="2 3">
    <name type="scientific">Durusdinium trenchii</name>
    <dbReference type="NCBI Taxonomy" id="1381693"/>
    <lineage>
        <taxon>Eukaryota</taxon>
        <taxon>Sar</taxon>
        <taxon>Alveolata</taxon>
        <taxon>Dinophyceae</taxon>
        <taxon>Suessiales</taxon>
        <taxon>Symbiodiniaceae</taxon>
        <taxon>Durusdinium</taxon>
    </lineage>
</organism>
<sequence length="230" mass="26608">MSWNWRWSYSSWGSDWTATAGTHERYGWWTPETPADRPPEAEASQVEAPSVPRAGGERERKDLAMQEPYAEELRQWLRSIDASLEDRYFPILEDWRSEEHYDTLSQIKRVYLFHDESGPHLDAQFFEDNHIDRPHQQLFRAALERGLSRLDRAVSAVSATSELPEKEGPATAGDAANAGSAAMDAATEAASDAWKKEWSKEDWWRWNNWSPGWNTWSSGWNTWSSGWNSW</sequence>
<dbReference type="EMBL" id="CAXAMN010004002">
    <property type="protein sequence ID" value="CAK9007222.1"/>
    <property type="molecule type" value="Genomic_DNA"/>
</dbReference>
<evidence type="ECO:0000313" key="3">
    <source>
        <dbReference type="Proteomes" id="UP001642484"/>
    </source>
</evidence>
<evidence type="ECO:0000256" key="1">
    <source>
        <dbReference type="SAM" id="MobiDB-lite"/>
    </source>
</evidence>
<feature type="compositionally biased region" description="Basic and acidic residues" evidence="1">
    <location>
        <begin position="55"/>
        <end position="64"/>
    </location>
</feature>
<gene>
    <name evidence="2" type="ORF">CCMP2556_LOCUS8753</name>
</gene>
<proteinExistence type="predicted"/>
<reference evidence="2 3" key="1">
    <citation type="submission" date="2024-02" db="EMBL/GenBank/DDBJ databases">
        <authorList>
            <person name="Chen Y."/>
            <person name="Shah S."/>
            <person name="Dougan E. K."/>
            <person name="Thang M."/>
            <person name="Chan C."/>
        </authorList>
    </citation>
    <scope>NUCLEOTIDE SEQUENCE [LARGE SCALE GENOMIC DNA]</scope>
</reference>
<name>A0ABP0IYP0_9DINO</name>
<feature type="region of interest" description="Disordered" evidence="1">
    <location>
        <begin position="27"/>
        <end position="64"/>
    </location>
</feature>
<keyword evidence="3" id="KW-1185">Reference proteome</keyword>
<protein>
    <submittedName>
        <fullName evidence="2">Uncharacterized protein</fullName>
    </submittedName>
</protein>
<evidence type="ECO:0000313" key="2">
    <source>
        <dbReference type="EMBL" id="CAK9007222.1"/>
    </source>
</evidence>
<feature type="region of interest" description="Disordered" evidence="1">
    <location>
        <begin position="158"/>
        <end position="181"/>
    </location>
</feature>
<comment type="caution">
    <text evidence="2">The sequence shown here is derived from an EMBL/GenBank/DDBJ whole genome shotgun (WGS) entry which is preliminary data.</text>
</comment>